<keyword evidence="2" id="KW-0547">Nucleotide-binding</keyword>
<dbReference type="PANTHER" id="PTHR42939:SF1">
    <property type="entry name" value="ABC TRANSPORTER ATP-BINDING PROTEIN ALBC-RELATED"/>
    <property type="match status" value="1"/>
</dbReference>
<keyword evidence="1" id="KW-0813">Transport</keyword>
<protein>
    <recommendedName>
        <fullName evidence="4">ABC transporter domain-containing protein</fullName>
    </recommendedName>
</protein>
<evidence type="ECO:0000259" key="4">
    <source>
        <dbReference type="PROSITE" id="PS50893"/>
    </source>
</evidence>
<dbReference type="SMART" id="SM00382">
    <property type="entry name" value="AAA"/>
    <property type="match status" value="1"/>
</dbReference>
<name>A0A2Z2M698_THEPR</name>
<dbReference type="RefSeq" id="WP_232473546.1">
    <property type="nucleotide sequence ID" value="NZ_CP014862.1"/>
</dbReference>
<dbReference type="AlphaFoldDB" id="A0A2Z2M698"/>
<evidence type="ECO:0000256" key="2">
    <source>
        <dbReference type="ARBA" id="ARBA00022741"/>
    </source>
</evidence>
<dbReference type="GeneID" id="33318827"/>
<evidence type="ECO:0000313" key="6">
    <source>
        <dbReference type="Proteomes" id="UP000250179"/>
    </source>
</evidence>
<dbReference type="EMBL" id="CP014862">
    <property type="protein sequence ID" value="ASJ01830.1"/>
    <property type="molecule type" value="Genomic_DNA"/>
</dbReference>
<evidence type="ECO:0000256" key="1">
    <source>
        <dbReference type="ARBA" id="ARBA00022448"/>
    </source>
</evidence>
<dbReference type="GO" id="GO:0005524">
    <property type="term" value="F:ATP binding"/>
    <property type="evidence" value="ECO:0007669"/>
    <property type="project" value="UniProtKB-KW"/>
</dbReference>
<organism evidence="5 6">
    <name type="scientific">Thermococcus profundus</name>
    <dbReference type="NCBI Taxonomy" id="49899"/>
    <lineage>
        <taxon>Archaea</taxon>
        <taxon>Methanobacteriati</taxon>
        <taxon>Methanobacteriota</taxon>
        <taxon>Thermococci</taxon>
        <taxon>Thermococcales</taxon>
        <taxon>Thermococcaceae</taxon>
        <taxon>Thermococcus</taxon>
    </lineage>
</organism>
<dbReference type="Proteomes" id="UP000250179">
    <property type="component" value="Chromosome"/>
</dbReference>
<dbReference type="InterPro" id="IPR003439">
    <property type="entry name" value="ABC_transporter-like_ATP-bd"/>
</dbReference>
<gene>
    <name evidence="5" type="ORF">A3L09_00420</name>
</gene>
<sequence length="270" mass="30206">MRQLLEVSDLSKTYGREKSAVKALDSVTFTLTEGISYILGPNGSGKSTLIKIIAKLIRSDSGEVRIEGKPLPEYPLQKAGFAFERPVLHPRLKVGEYLMEVAEYRGEDNTEDLIELFGLESVRKRRFGELSMGYKRRFLVAVAFAGYPRVVFLDEPFSNVDIIAKTEIMEGIQTVQKERGISVVVVSHVFDNLPKIDSLVVLYGGKVIANPVGKAVKLLKKVRFIFEDETVENDLTRAVELIRKGKDPREVECAGIEESIIELLREGSKS</sequence>
<dbReference type="PANTHER" id="PTHR42939">
    <property type="entry name" value="ABC TRANSPORTER ATP-BINDING PROTEIN ALBC-RELATED"/>
    <property type="match status" value="1"/>
</dbReference>
<dbReference type="InterPro" id="IPR027417">
    <property type="entry name" value="P-loop_NTPase"/>
</dbReference>
<dbReference type="KEGG" id="tprf:A3L09_00420"/>
<evidence type="ECO:0000313" key="5">
    <source>
        <dbReference type="EMBL" id="ASJ01830.1"/>
    </source>
</evidence>
<reference evidence="5 6" key="1">
    <citation type="submission" date="2016-03" db="EMBL/GenBank/DDBJ databases">
        <title>Complete genome sequence of Thermococcus profundus strain DT5432.</title>
        <authorList>
            <person name="Oger P.M."/>
        </authorList>
    </citation>
    <scope>NUCLEOTIDE SEQUENCE [LARGE SCALE GENOMIC DNA]</scope>
    <source>
        <strain evidence="5 6">DT 5432</strain>
    </source>
</reference>
<dbReference type="Gene3D" id="3.40.50.300">
    <property type="entry name" value="P-loop containing nucleotide triphosphate hydrolases"/>
    <property type="match status" value="1"/>
</dbReference>
<keyword evidence="3" id="KW-0067">ATP-binding</keyword>
<feature type="domain" description="ABC transporter" evidence="4">
    <location>
        <begin position="5"/>
        <end position="229"/>
    </location>
</feature>
<proteinExistence type="predicted"/>
<dbReference type="GO" id="GO:0016887">
    <property type="term" value="F:ATP hydrolysis activity"/>
    <property type="evidence" value="ECO:0007669"/>
    <property type="project" value="InterPro"/>
</dbReference>
<dbReference type="InterPro" id="IPR003593">
    <property type="entry name" value="AAA+_ATPase"/>
</dbReference>
<accession>A0A2Z2M698</accession>
<dbReference type="Pfam" id="PF00005">
    <property type="entry name" value="ABC_tran"/>
    <property type="match status" value="1"/>
</dbReference>
<evidence type="ECO:0000256" key="3">
    <source>
        <dbReference type="ARBA" id="ARBA00022840"/>
    </source>
</evidence>
<keyword evidence="6" id="KW-1185">Reference proteome</keyword>
<dbReference type="PROSITE" id="PS50893">
    <property type="entry name" value="ABC_TRANSPORTER_2"/>
    <property type="match status" value="1"/>
</dbReference>
<dbReference type="CDD" id="cd03230">
    <property type="entry name" value="ABC_DR_subfamily_A"/>
    <property type="match status" value="1"/>
</dbReference>
<dbReference type="SUPFAM" id="SSF52540">
    <property type="entry name" value="P-loop containing nucleoside triphosphate hydrolases"/>
    <property type="match status" value="1"/>
</dbReference>
<dbReference type="InterPro" id="IPR051782">
    <property type="entry name" value="ABC_Transporter_VariousFunc"/>
</dbReference>